<reference evidence="9 10" key="1">
    <citation type="journal article" date="2015" name="Mol. Biochem. Parasitol.">
        <title>Identification of polymorphic genes for use in assemblage B genotyping assays through comparative genomics of multiple assemblage B Giardia duodenalis isolates.</title>
        <authorList>
            <person name="Wielinga C."/>
            <person name="Thompson R.C."/>
            <person name="Monis P."/>
            <person name="Ryan U."/>
        </authorList>
    </citation>
    <scope>NUCLEOTIDE SEQUENCE [LARGE SCALE GENOMIC DNA]</scope>
    <source>
        <strain evidence="9 10">BAH15c1</strain>
    </source>
</reference>
<evidence type="ECO:0000313" key="10">
    <source>
        <dbReference type="Proteomes" id="UP000070089"/>
    </source>
</evidence>
<evidence type="ECO:0000256" key="2">
    <source>
        <dbReference type="ARBA" id="ARBA00012923"/>
    </source>
</evidence>
<dbReference type="Proteomes" id="UP000070089">
    <property type="component" value="Unassembled WGS sequence"/>
</dbReference>
<comment type="function">
    <text evidence="5">Adds a myristoyl group to the N-terminal glycine residue of certain cellular proteins.</text>
</comment>
<dbReference type="PIRSF" id="PIRSF015892">
    <property type="entry name" value="N-myristl_transf"/>
    <property type="match status" value="1"/>
</dbReference>
<evidence type="ECO:0000256" key="1">
    <source>
        <dbReference type="ARBA" id="ARBA00009469"/>
    </source>
</evidence>
<evidence type="ECO:0000259" key="7">
    <source>
        <dbReference type="Pfam" id="PF01233"/>
    </source>
</evidence>
<feature type="domain" description="Glycylpeptide N-tetradecanoyltransferase C-terminal" evidence="8">
    <location>
        <begin position="212"/>
        <end position="399"/>
    </location>
</feature>
<feature type="domain" description="Glycylpeptide N-tetradecanoyltransferase N-terminal" evidence="7">
    <location>
        <begin position="33"/>
        <end position="195"/>
    </location>
</feature>
<dbReference type="SUPFAM" id="SSF55729">
    <property type="entry name" value="Acyl-CoA N-acyltransferases (Nat)"/>
    <property type="match status" value="2"/>
</dbReference>
<dbReference type="GO" id="GO:0004379">
    <property type="term" value="F:glycylpeptide N-tetradecanoyltransferase activity"/>
    <property type="evidence" value="ECO:0007669"/>
    <property type="project" value="UniProtKB-EC"/>
</dbReference>
<comment type="caution">
    <text evidence="9">The sequence shown here is derived from an EMBL/GenBank/DDBJ whole genome shotgun (WGS) entry which is preliminary data.</text>
</comment>
<dbReference type="AlphaFoldDB" id="A0A132NYF3"/>
<dbReference type="GO" id="GO:0005737">
    <property type="term" value="C:cytoplasm"/>
    <property type="evidence" value="ECO:0007669"/>
    <property type="project" value="TreeGrafter"/>
</dbReference>
<evidence type="ECO:0000256" key="4">
    <source>
        <dbReference type="ARBA" id="ARBA00023315"/>
    </source>
</evidence>
<gene>
    <name evidence="9" type="ORF">QR46_0901</name>
</gene>
<dbReference type="Pfam" id="PF01233">
    <property type="entry name" value="NMT"/>
    <property type="match status" value="1"/>
</dbReference>
<evidence type="ECO:0000259" key="8">
    <source>
        <dbReference type="Pfam" id="PF02799"/>
    </source>
</evidence>
<dbReference type="EC" id="2.3.1.97" evidence="2 5"/>
<sequence length="409" mass="47193">MPDHAFWNTQPVVQELAEALEDGDMPQDLTSVDPAQHPDAPLPLPEKFVWTAIDPHNDSHIADLYKLLHSYYVEDTSNMFRFAYSKDLLRWWLTSPGCKPEYSLGIRIDDPGDETHERLIGYISGVVSDYTYSNSEEGETFSRPMQSIVFLCLDKKYRSLKLAPLLIQEITRRSYKNGVFHAIYTSGTPLTAPIQIANYYHRILNPIKLARIGFCTKPKAISDKEFTFFYKLPFLPTNISSCFHTCNEADIPALHDLYTEYSRKEYKFRQAYSMELFSHIVTHRKDSIHTLVYREKEREQPDAFITYYIIDTAVLAKDIKKQYPSMRNGYIYLYALRSNCNLSMNQLILALMHDMHNSGVDVCTALNVGPNPSFFSTMKFAEGSGKLNYYLFNLKWPKMALKDIGVVLI</sequence>
<accession>A0A132NYF3</accession>
<comment type="similarity">
    <text evidence="1 6">Belongs to the NMT family.</text>
</comment>
<dbReference type="VEuPathDB" id="GiardiaDB:QR46_0901"/>
<dbReference type="EMBL" id="JXTI01000015">
    <property type="protein sequence ID" value="KWX15098.1"/>
    <property type="molecule type" value="Genomic_DNA"/>
</dbReference>
<evidence type="ECO:0000256" key="5">
    <source>
        <dbReference type="RuleBase" id="RU000586"/>
    </source>
</evidence>
<dbReference type="OrthoDB" id="60315at2759"/>
<proteinExistence type="inferred from homology"/>
<evidence type="ECO:0000313" key="9">
    <source>
        <dbReference type="EMBL" id="KWX15098.1"/>
    </source>
</evidence>
<dbReference type="InterPro" id="IPR000903">
    <property type="entry name" value="NMT"/>
</dbReference>
<keyword evidence="3 5" id="KW-0808">Transferase</keyword>
<comment type="catalytic activity">
    <reaction evidence="5">
        <text>N-terminal glycyl-[protein] + tetradecanoyl-CoA = N-tetradecanoylglycyl-[protein] + CoA + H(+)</text>
        <dbReference type="Rhea" id="RHEA:15521"/>
        <dbReference type="Rhea" id="RHEA-COMP:12666"/>
        <dbReference type="Rhea" id="RHEA-COMP:12667"/>
        <dbReference type="ChEBI" id="CHEBI:15378"/>
        <dbReference type="ChEBI" id="CHEBI:57287"/>
        <dbReference type="ChEBI" id="CHEBI:57385"/>
        <dbReference type="ChEBI" id="CHEBI:64723"/>
        <dbReference type="ChEBI" id="CHEBI:133050"/>
        <dbReference type="EC" id="2.3.1.97"/>
    </reaction>
</comment>
<organism evidence="9 10">
    <name type="scientific">Giardia duodenalis assemblage B</name>
    <dbReference type="NCBI Taxonomy" id="1394984"/>
    <lineage>
        <taxon>Eukaryota</taxon>
        <taxon>Metamonada</taxon>
        <taxon>Diplomonadida</taxon>
        <taxon>Hexamitidae</taxon>
        <taxon>Giardiinae</taxon>
        <taxon>Giardia</taxon>
    </lineage>
</organism>
<dbReference type="InterPro" id="IPR022676">
    <property type="entry name" value="NMT_N"/>
</dbReference>
<keyword evidence="4 5" id="KW-0012">Acyltransferase</keyword>
<dbReference type="PANTHER" id="PTHR11377:SF5">
    <property type="entry name" value="GLYCYLPEPTIDE N-TETRADECANOYLTRANSFERASE"/>
    <property type="match status" value="1"/>
</dbReference>
<protein>
    <recommendedName>
        <fullName evidence="2 5">Glycylpeptide N-tetradecanoyltransferase</fullName>
        <ecNumber evidence="2 5">2.3.1.97</ecNumber>
    </recommendedName>
</protein>
<dbReference type="InterPro" id="IPR016181">
    <property type="entry name" value="Acyl_CoA_acyltransferase"/>
</dbReference>
<dbReference type="PANTHER" id="PTHR11377">
    <property type="entry name" value="N-MYRISTOYL TRANSFERASE"/>
    <property type="match status" value="1"/>
</dbReference>
<dbReference type="InterPro" id="IPR022677">
    <property type="entry name" value="NMT_C"/>
</dbReference>
<evidence type="ECO:0000256" key="3">
    <source>
        <dbReference type="ARBA" id="ARBA00022679"/>
    </source>
</evidence>
<dbReference type="FunFam" id="3.40.630.170:FF:000003">
    <property type="entry name" value="Glycylpeptide N-tetradecanoyltransferase"/>
    <property type="match status" value="1"/>
</dbReference>
<evidence type="ECO:0000256" key="6">
    <source>
        <dbReference type="RuleBase" id="RU004178"/>
    </source>
</evidence>
<dbReference type="Gene3D" id="3.40.630.170">
    <property type="match status" value="1"/>
</dbReference>
<name>A0A132NYF3_GIAIN</name>
<dbReference type="Pfam" id="PF02799">
    <property type="entry name" value="NMT_C"/>
    <property type="match status" value="1"/>
</dbReference>